<gene>
    <name evidence="1" type="ORF">L195_g052089</name>
</gene>
<reference evidence="1 2" key="2">
    <citation type="journal article" date="2017" name="Front. Plant Sci.">
        <title>Gene Classification and Mining of Molecular Markers Useful in Red Clover (Trifolium pratense) Breeding.</title>
        <authorList>
            <person name="Istvanek J."/>
            <person name="Dluhosova J."/>
            <person name="Dluhos P."/>
            <person name="Patkova L."/>
            <person name="Nedelnik J."/>
            <person name="Repkova J."/>
        </authorList>
    </citation>
    <scope>NUCLEOTIDE SEQUENCE [LARGE SCALE GENOMIC DNA]</scope>
    <source>
        <strain evidence="2">cv. Tatra</strain>
        <tissue evidence="1">Young leaves</tissue>
    </source>
</reference>
<accession>A0A2K3K390</accession>
<dbReference type="AlphaFoldDB" id="A0A2K3K390"/>
<comment type="caution">
    <text evidence="1">The sequence shown here is derived from an EMBL/GenBank/DDBJ whole genome shotgun (WGS) entry which is preliminary data.</text>
</comment>
<organism evidence="1 2">
    <name type="scientific">Trifolium pratense</name>
    <name type="common">Red clover</name>
    <dbReference type="NCBI Taxonomy" id="57577"/>
    <lineage>
        <taxon>Eukaryota</taxon>
        <taxon>Viridiplantae</taxon>
        <taxon>Streptophyta</taxon>
        <taxon>Embryophyta</taxon>
        <taxon>Tracheophyta</taxon>
        <taxon>Spermatophyta</taxon>
        <taxon>Magnoliopsida</taxon>
        <taxon>eudicotyledons</taxon>
        <taxon>Gunneridae</taxon>
        <taxon>Pentapetalae</taxon>
        <taxon>rosids</taxon>
        <taxon>fabids</taxon>
        <taxon>Fabales</taxon>
        <taxon>Fabaceae</taxon>
        <taxon>Papilionoideae</taxon>
        <taxon>50 kb inversion clade</taxon>
        <taxon>NPAAA clade</taxon>
        <taxon>Hologalegina</taxon>
        <taxon>IRL clade</taxon>
        <taxon>Trifolieae</taxon>
        <taxon>Trifolium</taxon>
    </lineage>
</organism>
<dbReference type="EMBL" id="ASHM01083447">
    <property type="protein sequence ID" value="PNX60748.1"/>
    <property type="molecule type" value="Genomic_DNA"/>
</dbReference>
<name>A0A2K3K390_TRIPR</name>
<evidence type="ECO:0000313" key="1">
    <source>
        <dbReference type="EMBL" id="PNX60748.1"/>
    </source>
</evidence>
<dbReference type="STRING" id="57577.A0A2K3K390"/>
<dbReference type="Proteomes" id="UP000236291">
    <property type="component" value="Unassembled WGS sequence"/>
</dbReference>
<sequence>MTGKMAETVELQNEEELSLLSISDNGDRSWRLNFESFQLSSEHTEKTPKPSPGIHDCYGVLGNFTIS</sequence>
<evidence type="ECO:0000313" key="2">
    <source>
        <dbReference type="Proteomes" id="UP000236291"/>
    </source>
</evidence>
<proteinExistence type="predicted"/>
<protein>
    <submittedName>
        <fullName evidence="1">Metal tolerance protein</fullName>
    </submittedName>
</protein>
<reference evidence="1 2" key="1">
    <citation type="journal article" date="2014" name="Am. J. Bot.">
        <title>Genome assembly and annotation for red clover (Trifolium pratense; Fabaceae).</title>
        <authorList>
            <person name="Istvanek J."/>
            <person name="Jaros M."/>
            <person name="Krenek A."/>
            <person name="Repkova J."/>
        </authorList>
    </citation>
    <scope>NUCLEOTIDE SEQUENCE [LARGE SCALE GENOMIC DNA]</scope>
    <source>
        <strain evidence="2">cv. Tatra</strain>
        <tissue evidence="1">Young leaves</tissue>
    </source>
</reference>